<dbReference type="STRING" id="1356854.N007_20530"/>
<dbReference type="RefSeq" id="WP_021295330.1">
    <property type="nucleotide sequence ID" value="NZ_AURB01000058.1"/>
</dbReference>
<dbReference type="Pfam" id="PF13508">
    <property type="entry name" value="Acetyltransf_7"/>
    <property type="match status" value="1"/>
</dbReference>
<dbReference type="EMBL" id="CP080467">
    <property type="protein sequence ID" value="UNO47631.1"/>
    <property type="molecule type" value="Genomic_DNA"/>
</dbReference>
<dbReference type="eggNOG" id="COG0456">
    <property type="taxonomic scope" value="Bacteria"/>
</dbReference>
<dbReference type="InterPro" id="IPR000182">
    <property type="entry name" value="GNAT_dom"/>
</dbReference>
<name>T0DMC9_ALIAG</name>
<evidence type="ECO:0000313" key="1">
    <source>
        <dbReference type="EMBL" id="UNO47631.1"/>
    </source>
</evidence>
<dbReference type="PROSITE" id="PS51186">
    <property type="entry name" value="GNAT"/>
    <property type="match status" value="1"/>
</dbReference>
<sequence length="182" mass="21876">MEHEQGWYERLENYFPDHELKSPEQMKELFRQHPAYRCEQTDEYLIIYADFENFIFIDYLLVNPKTRGSGIGTRVIDSFKRRGKTLIAEVEPADKEDRDTEKRIRFYLKNGFHRAQNIAYTRESADGSPYSMDIYYWSPSSTSEREILEQMEVVCEQIHNYHAHRHYGRLPADPDEVLQWKK</sequence>
<organism evidence="1 2">
    <name type="scientific">Alicyclobacillus acidoterrestris (strain ATCC 49025 / DSM 3922 / CIP 106132 / NCIMB 13137 / GD3B)</name>
    <dbReference type="NCBI Taxonomy" id="1356854"/>
    <lineage>
        <taxon>Bacteria</taxon>
        <taxon>Bacillati</taxon>
        <taxon>Bacillota</taxon>
        <taxon>Bacilli</taxon>
        <taxon>Bacillales</taxon>
        <taxon>Alicyclobacillaceae</taxon>
        <taxon>Alicyclobacillus</taxon>
    </lineage>
</organism>
<dbReference type="EC" id="2.3.1.-" evidence="1"/>
<accession>A0A9E7CX98</accession>
<dbReference type="SUPFAM" id="SSF55729">
    <property type="entry name" value="Acyl-CoA N-acyltransferases (Nat)"/>
    <property type="match status" value="1"/>
</dbReference>
<dbReference type="KEGG" id="aaco:K1I37_13100"/>
<dbReference type="Gene3D" id="3.40.630.30">
    <property type="match status" value="1"/>
</dbReference>
<accession>T0DMC9</accession>
<gene>
    <name evidence="1" type="ORF">K1I37_13100</name>
</gene>
<dbReference type="GO" id="GO:0016747">
    <property type="term" value="F:acyltransferase activity, transferring groups other than amino-acyl groups"/>
    <property type="evidence" value="ECO:0007669"/>
    <property type="project" value="InterPro"/>
</dbReference>
<protein>
    <submittedName>
        <fullName evidence="1">GNAT family N-acetyltransferase</fullName>
        <ecNumber evidence="1">2.3.1.-</ecNumber>
    </submittedName>
</protein>
<dbReference type="AlphaFoldDB" id="T0DMC9"/>
<reference evidence="2" key="1">
    <citation type="journal article" date="2022" name="G3 (Bethesda)">
        <title>Unveiling the complete genome sequence of Alicyclobacillus acidoterrestris DSM 3922T, a taint-producing strain.</title>
        <authorList>
            <person name="Leonardo I.C."/>
            <person name="Barreto Crespo M.T."/>
            <person name="Gaspar F.B."/>
        </authorList>
    </citation>
    <scope>NUCLEOTIDE SEQUENCE [LARGE SCALE GENOMIC DNA]</scope>
    <source>
        <strain evidence="2">DSM 3922</strain>
    </source>
</reference>
<keyword evidence="1" id="KW-0808">Transferase</keyword>
<proteinExistence type="predicted"/>
<dbReference type="InterPro" id="IPR016181">
    <property type="entry name" value="Acyl_CoA_acyltransferase"/>
</dbReference>
<keyword evidence="2" id="KW-1185">Reference proteome</keyword>
<dbReference type="Proteomes" id="UP000829401">
    <property type="component" value="Chromosome"/>
</dbReference>
<keyword evidence="1" id="KW-0012">Acyltransferase</keyword>
<evidence type="ECO:0000313" key="2">
    <source>
        <dbReference type="Proteomes" id="UP000829401"/>
    </source>
</evidence>